<evidence type="ECO:0000313" key="2">
    <source>
        <dbReference type="Proteomes" id="UP000623967"/>
    </source>
</evidence>
<organism evidence="1 2">
    <name type="scientific">Neobacillus paridis</name>
    <dbReference type="NCBI Taxonomy" id="2803862"/>
    <lineage>
        <taxon>Bacteria</taxon>
        <taxon>Bacillati</taxon>
        <taxon>Bacillota</taxon>
        <taxon>Bacilli</taxon>
        <taxon>Bacillales</taxon>
        <taxon>Bacillaceae</taxon>
        <taxon>Neobacillus</taxon>
    </lineage>
</organism>
<gene>
    <name evidence="1" type="ORF">JK635_17690</name>
</gene>
<protein>
    <submittedName>
        <fullName evidence="1">Uncharacterized protein</fullName>
    </submittedName>
</protein>
<proteinExistence type="predicted"/>
<dbReference type="EMBL" id="JAESWB010000269">
    <property type="protein sequence ID" value="MBL4954001.1"/>
    <property type="molecule type" value="Genomic_DNA"/>
</dbReference>
<sequence>AKATALITFRIAHDVRACWLAEGASTILAARNAPRIRHGRTKRMAIGHHLSIGLAIGQDIDGRFPVLQRLAVLGN</sequence>
<dbReference type="RefSeq" id="WP_202655267.1">
    <property type="nucleotide sequence ID" value="NZ_JAESWB010000269.1"/>
</dbReference>
<name>A0ABS1TRR3_9BACI</name>
<comment type="caution">
    <text evidence="1">The sequence shown here is derived from an EMBL/GenBank/DDBJ whole genome shotgun (WGS) entry which is preliminary data.</text>
</comment>
<accession>A0ABS1TRR3</accession>
<dbReference type="Proteomes" id="UP000623967">
    <property type="component" value="Unassembled WGS sequence"/>
</dbReference>
<keyword evidence="2" id="KW-1185">Reference proteome</keyword>
<evidence type="ECO:0000313" key="1">
    <source>
        <dbReference type="EMBL" id="MBL4954001.1"/>
    </source>
</evidence>
<reference evidence="1 2" key="1">
    <citation type="submission" date="2021-01" db="EMBL/GenBank/DDBJ databases">
        <title>Genome public.</title>
        <authorList>
            <person name="Liu C."/>
            <person name="Sun Q."/>
        </authorList>
    </citation>
    <scope>NUCLEOTIDE SEQUENCE [LARGE SCALE GENOMIC DNA]</scope>
    <source>
        <strain evidence="1 2">YIM B02564</strain>
    </source>
</reference>
<feature type="non-terminal residue" evidence="1">
    <location>
        <position position="1"/>
    </location>
</feature>